<keyword evidence="3" id="KW-1185">Reference proteome</keyword>
<gene>
    <name evidence="2" type="ORF">KVG95_21045</name>
</gene>
<name>A0ABS6PZD0_9PSED</name>
<dbReference type="Pfam" id="PF03433">
    <property type="entry name" value="EspA"/>
    <property type="match status" value="2"/>
</dbReference>
<dbReference type="Proteomes" id="UP000886900">
    <property type="component" value="Unassembled WGS sequence"/>
</dbReference>
<evidence type="ECO:0000313" key="2">
    <source>
        <dbReference type="EMBL" id="MBV4465817.1"/>
    </source>
</evidence>
<organism evidence="2 3">
    <name type="scientific">Pseudomonas farris</name>
    <dbReference type="NCBI Taxonomy" id="2841207"/>
    <lineage>
        <taxon>Bacteria</taxon>
        <taxon>Pseudomonadati</taxon>
        <taxon>Pseudomonadota</taxon>
        <taxon>Gammaproteobacteria</taxon>
        <taxon>Pseudomonadales</taxon>
        <taxon>Pseudomonadaceae</taxon>
        <taxon>Pseudomonas</taxon>
    </lineage>
</organism>
<accession>A0ABS6PZD0</accession>
<dbReference type="EMBL" id="JAHSTV010000010">
    <property type="protein sequence ID" value="MBV4465817.1"/>
    <property type="molecule type" value="Genomic_DNA"/>
</dbReference>
<dbReference type="InterPro" id="IPR005095">
    <property type="entry name" value="EspA"/>
</dbReference>
<evidence type="ECO:0000256" key="1">
    <source>
        <dbReference type="SAM" id="MobiDB-lite"/>
    </source>
</evidence>
<dbReference type="RefSeq" id="WP_217857791.1">
    <property type="nucleotide sequence ID" value="NZ_JAHSTV010000010.1"/>
</dbReference>
<comment type="caution">
    <text evidence="2">The sequence shown here is derived from an EMBL/GenBank/DDBJ whole genome shotgun (WGS) entry which is preliminary data.</text>
</comment>
<evidence type="ECO:0000313" key="3">
    <source>
        <dbReference type="Proteomes" id="UP000886900"/>
    </source>
</evidence>
<proteinExistence type="predicted"/>
<reference evidence="2" key="1">
    <citation type="submission" date="2021-06" db="EMBL/GenBank/DDBJ databases">
        <title>Updating the genus Pseudomonas: Description of 43 new species and partition of the Pseudomonas putida group.</title>
        <authorList>
            <person name="Girard L."/>
            <person name="Lood C."/>
            <person name="Vandamme P."/>
            <person name="Rokni-Zadeh H."/>
            <person name="Van Noort V."/>
            <person name="Hofte M."/>
            <person name="Lavigne R."/>
            <person name="De Mot R."/>
        </authorList>
    </citation>
    <scope>NUCLEOTIDE SEQUENCE</scope>
    <source>
        <strain evidence="2">SWRI79</strain>
    </source>
</reference>
<protein>
    <recommendedName>
        <fullName evidence="4">Secretion protein EspA</fullName>
    </recommendedName>
</protein>
<feature type="region of interest" description="Disordered" evidence="1">
    <location>
        <begin position="1"/>
        <end position="20"/>
    </location>
</feature>
<evidence type="ECO:0008006" key="4">
    <source>
        <dbReference type="Google" id="ProtNLM"/>
    </source>
</evidence>
<feature type="compositionally biased region" description="Polar residues" evidence="1">
    <location>
        <begin position="1"/>
        <end position="12"/>
    </location>
</feature>
<sequence length="261" mass="28222">MNMSVTPPTSISPLEAARPTPQSVANLQSMFSSGLMTMQNIMLQLAQSGNELFVQMNKKSEIARNAQDMANQVEAVMSRLVKPSDTLALPESAVVYMRTHNILVGGKTIDEFIAAKAGAQASLDTLAGKIAAVGPDGMQTGSWQEVLQYMDDNNIKVEGQKASDYVWSLPEVGNASGQKVSAEHMNTLRQALADSMNFDKGDLMMVKSSLESVAGRATDFNQQSQLKLQQIMQNYSTSSQLTQSMQSMLAEMTKGTASAIR</sequence>